<gene>
    <name evidence="9" type="ORF">DVH24_011363</name>
</gene>
<evidence type="ECO:0000256" key="1">
    <source>
        <dbReference type="ARBA" id="ARBA00004613"/>
    </source>
</evidence>
<dbReference type="FunFam" id="3.40.50.1110:FF:000003">
    <property type="entry name" value="GDSL esterase/lipase APG"/>
    <property type="match status" value="1"/>
</dbReference>
<evidence type="ECO:0000256" key="4">
    <source>
        <dbReference type="ARBA" id="ARBA00022729"/>
    </source>
</evidence>
<keyword evidence="5" id="KW-0378">Hydrolase</keyword>
<evidence type="ECO:0000256" key="3">
    <source>
        <dbReference type="ARBA" id="ARBA00022525"/>
    </source>
</evidence>
<dbReference type="GO" id="GO:0005576">
    <property type="term" value="C:extracellular region"/>
    <property type="evidence" value="ECO:0007669"/>
    <property type="project" value="UniProtKB-SubCell"/>
</dbReference>
<accession>A0A498JT72</accession>
<evidence type="ECO:0000256" key="7">
    <source>
        <dbReference type="ARBA" id="ARBA00023098"/>
    </source>
</evidence>
<dbReference type="Proteomes" id="UP000290289">
    <property type="component" value="Chromosome 5"/>
</dbReference>
<dbReference type="STRING" id="3750.A0A498JT72"/>
<comment type="similarity">
    <text evidence="2">Belongs to the 'GDSL' lipolytic enzyme family.</text>
</comment>
<dbReference type="InterPro" id="IPR035669">
    <property type="entry name" value="SGNH_plant_lipase-like"/>
</dbReference>
<sequence length="654" mass="73437">MHSKFLTQYSLFFKSDLFYYVFLRCINSLFFFFFFCQAFASLTAENKATEFLGFEDPIPCYANTKGFKNMVRGLNYASASAGVRDETGSHMGENVNLNKQLLNHKSTVKRITSIMGLKRLSRQHLQKCLYSVGLGSNDYLMNYFQPKFYPTSKRYTPEQYASVLIKQYSKQMKTLYKYGARKVVLNGVGQVGCTPSSISITHGSTCAENMNNAVQFFNQKLKSLVDQLNTKLTDAKFIYVDMFGISGSPSEVTAAGIKVTKANCCPVDEFGQCVRSKGTCQNRSEYAFWDLFHPTEASNLIIARKSYNSSNSSDTYPANVLRWFMMIGFLVVSISRSCAYGKPEVPCFFIFGDSLLDNGNNNFLPTLRVNYLPYGIDYPTGPTGRFCNGRTPVDVLAELLGFENHIPPFATTFGLATLRGLNYASGTSGIRAETGSQLGVNVNFDRQIQNHKSAVLRIASILRSKESAMKYLNECLYYVGMGNNDYLNNYLQPRFFNTSRIYTLEQYAAVLVRQYSSQIMTLYKYGARKFALVGVQDIANTTYAFNQNLVSLVEKLNADLGDARFIYVNSSSVTRSTSAGFKDYDTSCCPVNRLGLCAIFQIPCQNRSEHALWDSFHPTEAANIVSARRTYNSSDPSDTYPMDISHLVNLSLES</sequence>
<evidence type="ECO:0000256" key="5">
    <source>
        <dbReference type="ARBA" id="ARBA00022801"/>
    </source>
</evidence>
<reference evidence="9 10" key="1">
    <citation type="submission" date="2018-10" db="EMBL/GenBank/DDBJ databases">
        <title>A high-quality apple genome assembly.</title>
        <authorList>
            <person name="Hu J."/>
        </authorList>
    </citation>
    <scope>NUCLEOTIDE SEQUENCE [LARGE SCALE GENOMIC DNA]</scope>
    <source>
        <strain evidence="10">cv. HFTH1</strain>
        <tissue evidence="9">Young leaf</tissue>
    </source>
</reference>
<evidence type="ECO:0000256" key="8">
    <source>
        <dbReference type="SAM" id="Phobius"/>
    </source>
</evidence>
<evidence type="ECO:0000256" key="6">
    <source>
        <dbReference type="ARBA" id="ARBA00022963"/>
    </source>
</evidence>
<dbReference type="GO" id="GO:0016788">
    <property type="term" value="F:hydrolase activity, acting on ester bonds"/>
    <property type="evidence" value="ECO:0007669"/>
    <property type="project" value="InterPro"/>
</dbReference>
<keyword evidence="6" id="KW-0442">Lipid degradation</keyword>
<protein>
    <submittedName>
        <fullName evidence="9">Uncharacterized protein</fullName>
    </submittedName>
</protein>
<dbReference type="Gene3D" id="3.40.50.1110">
    <property type="entry name" value="SGNH hydrolase"/>
    <property type="match status" value="2"/>
</dbReference>
<keyword evidence="10" id="KW-1185">Reference proteome</keyword>
<keyword evidence="4" id="KW-0732">Signal</keyword>
<evidence type="ECO:0000256" key="2">
    <source>
        <dbReference type="ARBA" id="ARBA00008668"/>
    </source>
</evidence>
<dbReference type="PANTHER" id="PTHR45650:SF75">
    <property type="entry name" value="GDSL-LIKE LIPASE_ACYLHYDROLASE"/>
    <property type="match status" value="1"/>
</dbReference>
<keyword evidence="3" id="KW-0964">Secreted</keyword>
<dbReference type="InterPro" id="IPR036514">
    <property type="entry name" value="SGNH_hydro_sf"/>
</dbReference>
<dbReference type="InterPro" id="IPR051238">
    <property type="entry name" value="GDSL_esterase/lipase"/>
</dbReference>
<organism evidence="9 10">
    <name type="scientific">Malus domestica</name>
    <name type="common">Apple</name>
    <name type="synonym">Pyrus malus</name>
    <dbReference type="NCBI Taxonomy" id="3750"/>
    <lineage>
        <taxon>Eukaryota</taxon>
        <taxon>Viridiplantae</taxon>
        <taxon>Streptophyta</taxon>
        <taxon>Embryophyta</taxon>
        <taxon>Tracheophyta</taxon>
        <taxon>Spermatophyta</taxon>
        <taxon>Magnoliopsida</taxon>
        <taxon>eudicotyledons</taxon>
        <taxon>Gunneridae</taxon>
        <taxon>Pentapetalae</taxon>
        <taxon>rosids</taxon>
        <taxon>fabids</taxon>
        <taxon>Rosales</taxon>
        <taxon>Rosaceae</taxon>
        <taxon>Amygdaloideae</taxon>
        <taxon>Maleae</taxon>
        <taxon>Malus</taxon>
    </lineage>
</organism>
<dbReference type="PANTHER" id="PTHR45650">
    <property type="entry name" value="GDSL-LIKE LIPASE/ACYLHYDROLASE-RELATED"/>
    <property type="match status" value="1"/>
</dbReference>
<comment type="subcellular location">
    <subcellularLocation>
        <location evidence="1">Secreted</location>
    </subcellularLocation>
</comment>
<keyword evidence="8" id="KW-1133">Transmembrane helix</keyword>
<dbReference type="SUPFAM" id="SSF52266">
    <property type="entry name" value="SGNH hydrolase"/>
    <property type="match status" value="1"/>
</dbReference>
<comment type="caution">
    <text evidence="9">The sequence shown here is derived from an EMBL/GenBank/DDBJ whole genome shotgun (WGS) entry which is preliminary data.</text>
</comment>
<keyword evidence="8" id="KW-0472">Membrane</keyword>
<dbReference type="InterPro" id="IPR001087">
    <property type="entry name" value="GDSL"/>
</dbReference>
<keyword evidence="7" id="KW-0443">Lipid metabolism</keyword>
<evidence type="ECO:0000313" key="10">
    <source>
        <dbReference type="Proteomes" id="UP000290289"/>
    </source>
</evidence>
<dbReference type="EMBL" id="RDQH01000331">
    <property type="protein sequence ID" value="RXH99038.1"/>
    <property type="molecule type" value="Genomic_DNA"/>
</dbReference>
<dbReference type="GO" id="GO:0016042">
    <property type="term" value="P:lipid catabolic process"/>
    <property type="evidence" value="ECO:0007669"/>
    <property type="project" value="UniProtKB-KW"/>
</dbReference>
<keyword evidence="8" id="KW-0812">Transmembrane</keyword>
<proteinExistence type="inferred from homology"/>
<dbReference type="Pfam" id="PF00657">
    <property type="entry name" value="Lipase_GDSL"/>
    <property type="match status" value="2"/>
</dbReference>
<dbReference type="CDD" id="cd01837">
    <property type="entry name" value="SGNH_plant_lipase_like"/>
    <property type="match status" value="1"/>
</dbReference>
<dbReference type="AlphaFoldDB" id="A0A498JT72"/>
<evidence type="ECO:0000313" key="9">
    <source>
        <dbReference type="EMBL" id="RXH99038.1"/>
    </source>
</evidence>
<name>A0A498JT72_MALDO</name>
<feature type="transmembrane region" description="Helical" evidence="8">
    <location>
        <begin position="21"/>
        <end position="40"/>
    </location>
</feature>